<name>A0A8J1UUQ4_OWEFU</name>
<organism evidence="1 2">
    <name type="scientific">Owenia fusiformis</name>
    <name type="common">Polychaete worm</name>
    <dbReference type="NCBI Taxonomy" id="6347"/>
    <lineage>
        <taxon>Eukaryota</taxon>
        <taxon>Metazoa</taxon>
        <taxon>Spiralia</taxon>
        <taxon>Lophotrochozoa</taxon>
        <taxon>Annelida</taxon>
        <taxon>Polychaeta</taxon>
        <taxon>Sedentaria</taxon>
        <taxon>Canalipalpata</taxon>
        <taxon>Sabellida</taxon>
        <taxon>Oweniida</taxon>
        <taxon>Oweniidae</taxon>
        <taxon>Owenia</taxon>
    </lineage>
</organism>
<dbReference type="Proteomes" id="UP000749559">
    <property type="component" value="Unassembled WGS sequence"/>
</dbReference>
<sequence length="102" mass="11588">MGNHHLRALCEEHKEYRYTFQWVKGMTLSFESHLCGDRVHLNDEAINGPLFHGNETQGQHGIYAPQQCIDFMLTGCEMTMGCWTIAQSSSVNIISRSFTCCS</sequence>
<keyword evidence="2" id="KW-1185">Reference proteome</keyword>
<protein>
    <submittedName>
        <fullName evidence="1">Uncharacterized protein</fullName>
    </submittedName>
</protein>
<gene>
    <name evidence="1" type="ORF">OFUS_LOCUS8853</name>
</gene>
<reference evidence="1" key="1">
    <citation type="submission" date="2022-03" db="EMBL/GenBank/DDBJ databases">
        <authorList>
            <person name="Martin C."/>
        </authorList>
    </citation>
    <scope>NUCLEOTIDE SEQUENCE</scope>
</reference>
<dbReference type="AlphaFoldDB" id="A0A8J1UUQ4"/>
<comment type="caution">
    <text evidence="1">The sequence shown here is derived from an EMBL/GenBank/DDBJ whole genome shotgun (WGS) entry which is preliminary data.</text>
</comment>
<evidence type="ECO:0000313" key="1">
    <source>
        <dbReference type="EMBL" id="CAH1782396.1"/>
    </source>
</evidence>
<dbReference type="EMBL" id="CAIIXF020000004">
    <property type="protein sequence ID" value="CAH1782396.1"/>
    <property type="molecule type" value="Genomic_DNA"/>
</dbReference>
<proteinExistence type="predicted"/>
<accession>A0A8J1UUQ4</accession>
<evidence type="ECO:0000313" key="2">
    <source>
        <dbReference type="Proteomes" id="UP000749559"/>
    </source>
</evidence>